<feature type="chain" id="PRO_5045136236" evidence="5">
    <location>
        <begin position="20"/>
        <end position="538"/>
    </location>
</feature>
<organism evidence="7 8">
    <name type="scientific">Agrobacterium rosae</name>
    <dbReference type="NCBI Taxonomy" id="1972867"/>
    <lineage>
        <taxon>Bacteria</taxon>
        <taxon>Pseudomonadati</taxon>
        <taxon>Pseudomonadota</taxon>
        <taxon>Alphaproteobacteria</taxon>
        <taxon>Hyphomicrobiales</taxon>
        <taxon>Rhizobiaceae</taxon>
        <taxon>Rhizobium/Agrobacterium group</taxon>
        <taxon>Agrobacterium</taxon>
    </lineage>
</organism>
<comment type="similarity">
    <text evidence="2">Belongs to the bacterial solute-binding protein 5 family.</text>
</comment>
<dbReference type="Proteomes" id="UP001277561">
    <property type="component" value="Unassembled WGS sequence"/>
</dbReference>
<evidence type="ECO:0000313" key="7">
    <source>
        <dbReference type="EMBL" id="MDX8331785.1"/>
    </source>
</evidence>
<evidence type="ECO:0000259" key="6">
    <source>
        <dbReference type="Pfam" id="PF00496"/>
    </source>
</evidence>
<dbReference type="InterPro" id="IPR000914">
    <property type="entry name" value="SBP_5_dom"/>
</dbReference>
<feature type="domain" description="Solute-binding protein family 5" evidence="6">
    <location>
        <begin position="86"/>
        <end position="445"/>
    </location>
</feature>
<dbReference type="InterPro" id="IPR030678">
    <property type="entry name" value="Peptide/Ni-bd"/>
</dbReference>
<keyword evidence="8" id="KW-1185">Reference proteome</keyword>
<comment type="subcellular location">
    <subcellularLocation>
        <location evidence="1">Periplasm</location>
    </subcellularLocation>
</comment>
<evidence type="ECO:0000256" key="1">
    <source>
        <dbReference type="ARBA" id="ARBA00004418"/>
    </source>
</evidence>
<keyword evidence="4 5" id="KW-0732">Signal</keyword>
<protein>
    <submittedName>
        <fullName evidence="7">ABC transporter substrate-binding protein</fullName>
    </submittedName>
</protein>
<keyword evidence="3" id="KW-0813">Transport</keyword>
<dbReference type="Gene3D" id="3.10.105.10">
    <property type="entry name" value="Dipeptide-binding Protein, Domain 3"/>
    <property type="match status" value="1"/>
</dbReference>
<dbReference type="RefSeq" id="WP_320188381.1">
    <property type="nucleotide sequence ID" value="NZ_CP192768.1"/>
</dbReference>
<comment type="caution">
    <text evidence="7">The sequence shown here is derived from an EMBL/GenBank/DDBJ whole genome shotgun (WGS) entry which is preliminary data.</text>
</comment>
<reference evidence="7" key="1">
    <citation type="journal article" date="2023" name="Phytobiomes J">
        <title>Deciphering the key players within the bacterial microbiota associated with aerial crown gall tumors on rhododendron: Insights into the gallobiome.</title>
        <authorList>
            <person name="Kuzmanovic N."/>
            <person name="Nesme J."/>
            <person name="Wolf J."/>
            <person name="Neumann-Schaal M."/>
            <person name="Petersen J."/>
            <person name="Fernandez-Gnecco G."/>
            <person name="Sproeer C."/>
            <person name="Bunk B."/>
            <person name="Overmann J."/>
            <person name="Sorensen S.J."/>
            <person name="Idczak E."/>
            <person name="Smalla K."/>
        </authorList>
    </citation>
    <scope>NUCLEOTIDE SEQUENCE [LARGE SCALE GENOMIC DNA]</scope>
    <source>
        <strain evidence="7">Rho-14.1</strain>
    </source>
</reference>
<dbReference type="SUPFAM" id="SSF53850">
    <property type="entry name" value="Periplasmic binding protein-like II"/>
    <property type="match status" value="1"/>
</dbReference>
<gene>
    <name evidence="7" type="ORF">RMS29_21455</name>
</gene>
<dbReference type="PIRSF" id="PIRSF002741">
    <property type="entry name" value="MppA"/>
    <property type="match status" value="1"/>
</dbReference>
<dbReference type="PANTHER" id="PTHR30290">
    <property type="entry name" value="PERIPLASMIC BINDING COMPONENT OF ABC TRANSPORTER"/>
    <property type="match status" value="1"/>
</dbReference>
<proteinExistence type="inferred from homology"/>
<evidence type="ECO:0000256" key="3">
    <source>
        <dbReference type="ARBA" id="ARBA00022448"/>
    </source>
</evidence>
<evidence type="ECO:0000256" key="4">
    <source>
        <dbReference type="ARBA" id="ARBA00022729"/>
    </source>
</evidence>
<dbReference type="PROSITE" id="PS01040">
    <property type="entry name" value="SBP_BACTERIAL_5"/>
    <property type="match status" value="1"/>
</dbReference>
<evidence type="ECO:0000256" key="5">
    <source>
        <dbReference type="SAM" id="SignalP"/>
    </source>
</evidence>
<dbReference type="InterPro" id="IPR039424">
    <property type="entry name" value="SBP_5"/>
</dbReference>
<dbReference type="Pfam" id="PF00496">
    <property type="entry name" value="SBP_bac_5"/>
    <property type="match status" value="1"/>
</dbReference>
<dbReference type="EMBL" id="JAVRAD010000012">
    <property type="protein sequence ID" value="MDX8331785.1"/>
    <property type="molecule type" value="Genomic_DNA"/>
</dbReference>
<feature type="signal peptide" evidence="5">
    <location>
        <begin position="1"/>
        <end position="19"/>
    </location>
</feature>
<dbReference type="InterPro" id="IPR023765">
    <property type="entry name" value="SBP_5_CS"/>
</dbReference>
<evidence type="ECO:0000313" key="8">
    <source>
        <dbReference type="Proteomes" id="UP001277561"/>
    </source>
</evidence>
<name>A0ABU4W4U7_9HYPH</name>
<dbReference type="InterPro" id="IPR006311">
    <property type="entry name" value="TAT_signal"/>
</dbReference>
<accession>A0ABU4W4U7</accession>
<evidence type="ECO:0000256" key="2">
    <source>
        <dbReference type="ARBA" id="ARBA00005695"/>
    </source>
</evidence>
<sequence>MTITRRQLLLSGAAGSMLAAGIGGQPTRVEAQGKADTIRVAFAARSSNGMSPQLISAGGADNWVVAQLFDTLVKRPDGAWAIKPEEFQPALAESWTASEDAKTWTYKLRRGVKFHKNYGEVTADDVVFTFARQLDPKINTRNKSFFRNIDSVKAADPMTVVITLKQPDPLLNATSVSDLSAGIVSKKAFEEKGADGFNTDPIGTGPYQFTSLDTESGALLSAFPDYFDGPAATGKLQVRFIADTTARTLAFASGDVDMIEGVRAPGWIETMRQQSSKTVFDATAPGSFNILNINLTRGPLAELKVRQAIRYAIDSSAIAGAFGGISTPMVGLIPSQFPGSVTPDELPAELQYKYDPEKAKALLAESGHASGLTIPCYISQREDYASIMLMIQEQLRGVGIKLDLKIIDHATYHADNRKDKNALVLYSISYPPVPTTPIADLLLKSGDVKSDSSGLQNYSHYGVAIPGIDAMMETAVAEPNFEKRVSLVKDMERQILKDLPALGIVTLSYVVARNPRLDLGFKVQSGTPLWPLRHAKLI</sequence>
<dbReference type="PROSITE" id="PS51318">
    <property type="entry name" value="TAT"/>
    <property type="match status" value="1"/>
</dbReference>
<dbReference type="PANTHER" id="PTHR30290:SF9">
    <property type="entry name" value="OLIGOPEPTIDE-BINDING PROTEIN APPA"/>
    <property type="match status" value="1"/>
</dbReference>
<dbReference type="Gene3D" id="3.40.190.10">
    <property type="entry name" value="Periplasmic binding protein-like II"/>
    <property type="match status" value="1"/>
</dbReference>